<dbReference type="Proteomes" id="UP000307968">
    <property type="component" value="Chromosome"/>
</dbReference>
<protein>
    <submittedName>
        <fullName evidence="1">Uncharacterized protein</fullName>
    </submittedName>
</protein>
<organism evidence="1 2">
    <name type="scientific">Serratia rubidaea</name>
    <name type="common">Serratia marinorubra</name>
    <dbReference type="NCBI Taxonomy" id="61652"/>
    <lineage>
        <taxon>Bacteria</taxon>
        <taxon>Pseudomonadati</taxon>
        <taxon>Pseudomonadota</taxon>
        <taxon>Gammaproteobacteria</taxon>
        <taxon>Enterobacterales</taxon>
        <taxon>Yersiniaceae</taxon>
        <taxon>Serratia</taxon>
    </lineage>
</organism>
<reference evidence="1 2" key="1">
    <citation type="submission" date="2019-05" db="EMBL/GenBank/DDBJ databases">
        <authorList>
            <consortium name="Pathogen Informatics"/>
        </authorList>
    </citation>
    <scope>NUCLEOTIDE SEQUENCE [LARGE SCALE GENOMIC DNA]</scope>
    <source>
        <strain evidence="1 2">NCTC12971</strain>
    </source>
</reference>
<dbReference type="EMBL" id="LR590463">
    <property type="protein sequence ID" value="VTP61049.1"/>
    <property type="molecule type" value="Genomic_DNA"/>
</dbReference>
<name>A0A4U9HG30_SERRU</name>
<proteinExistence type="predicted"/>
<evidence type="ECO:0000313" key="1">
    <source>
        <dbReference type="EMBL" id="VTP61049.1"/>
    </source>
</evidence>
<dbReference type="AlphaFoldDB" id="A0A4U9HG30"/>
<gene>
    <name evidence="1" type="ORF">NCTC12971_01557</name>
</gene>
<sequence>MAKGGAGEQEAFLTVDIQEVRDAEVQQIAGIAQAITPTNRHSHTTGYSATMPLRNIGVAI</sequence>
<accession>A0A4U9HG30</accession>
<evidence type="ECO:0000313" key="2">
    <source>
        <dbReference type="Proteomes" id="UP000307968"/>
    </source>
</evidence>